<sequence>MRFNRFDAKNTGQLRRRILSMALPVILLGACISPSLAFVGCVPCDGCWIQSEGQMVLTIMDREEGLVRMIPNIRFTWGAATFALIVPTPSLPELDLAPASLWWNATDMTRSTYSKRDWGSGGLGCSENAWDTQAGYATEDEIIYSQQTIGNLEATILSSDNPDTLVAWLRDNGFELSHSDAEKFAPYVERGWFFTVLRPDTTQPGYEPPDWRWDANIAPIAFTYSADSFELPLPILAINRAWSFPVAVFVVDDHRMNLQGFQTLYANRITEDEYAAIGVTYPSLAAFLAPGRFFTRLDRTFSANDPMSEPLLLGPASNDDEFRRHGGVYWGGIPIAWILVAALPVKQWIQRRRRRLI</sequence>
<dbReference type="PROSITE" id="PS51257">
    <property type="entry name" value="PROKAR_LIPOPROTEIN"/>
    <property type="match status" value="1"/>
</dbReference>
<name>A0A948RWG5_UNCEI</name>
<gene>
    <name evidence="2" type="ORF">KJ970_08295</name>
</gene>
<evidence type="ECO:0000256" key="1">
    <source>
        <dbReference type="SAM" id="Phobius"/>
    </source>
</evidence>
<dbReference type="EMBL" id="JAHJDP010000042">
    <property type="protein sequence ID" value="MBU2690914.1"/>
    <property type="molecule type" value="Genomic_DNA"/>
</dbReference>
<reference evidence="2" key="1">
    <citation type="submission" date="2021-05" db="EMBL/GenBank/DDBJ databases">
        <title>Energy efficiency and biological interactions define the core microbiome of deep oligotrophic groundwater.</title>
        <authorList>
            <person name="Mehrshad M."/>
            <person name="Lopez-Fernandez M."/>
            <person name="Bell E."/>
            <person name="Bernier-Latmani R."/>
            <person name="Bertilsson S."/>
            <person name="Dopson M."/>
        </authorList>
    </citation>
    <scope>NUCLEOTIDE SEQUENCE</scope>
    <source>
        <strain evidence="2">Modern_marine.mb.64</strain>
    </source>
</reference>
<evidence type="ECO:0000313" key="3">
    <source>
        <dbReference type="Proteomes" id="UP000777784"/>
    </source>
</evidence>
<feature type="transmembrane region" description="Helical" evidence="1">
    <location>
        <begin position="327"/>
        <end position="345"/>
    </location>
</feature>
<dbReference type="Pfam" id="PF10092">
    <property type="entry name" value="DUF2330"/>
    <property type="match status" value="1"/>
</dbReference>
<comment type="caution">
    <text evidence="2">The sequence shown here is derived from an EMBL/GenBank/DDBJ whole genome shotgun (WGS) entry which is preliminary data.</text>
</comment>
<organism evidence="2 3">
    <name type="scientific">Eiseniibacteriota bacterium</name>
    <dbReference type="NCBI Taxonomy" id="2212470"/>
    <lineage>
        <taxon>Bacteria</taxon>
        <taxon>Candidatus Eiseniibacteriota</taxon>
    </lineage>
</organism>
<proteinExistence type="predicted"/>
<keyword evidence="1" id="KW-0472">Membrane</keyword>
<dbReference type="InterPro" id="IPR019283">
    <property type="entry name" value="DUF2330"/>
</dbReference>
<protein>
    <submittedName>
        <fullName evidence="2">DUF2330 domain-containing protein</fullName>
    </submittedName>
</protein>
<dbReference type="AlphaFoldDB" id="A0A948RWG5"/>
<keyword evidence="1" id="KW-0812">Transmembrane</keyword>
<accession>A0A948RWG5</accession>
<evidence type="ECO:0000313" key="2">
    <source>
        <dbReference type="EMBL" id="MBU2690914.1"/>
    </source>
</evidence>
<keyword evidence="1" id="KW-1133">Transmembrane helix</keyword>
<dbReference type="Proteomes" id="UP000777784">
    <property type="component" value="Unassembled WGS sequence"/>
</dbReference>